<evidence type="ECO:0000313" key="18">
    <source>
        <dbReference type="EMBL" id="ORY42074.1"/>
    </source>
</evidence>
<keyword evidence="15" id="KW-0472">Membrane</keyword>
<evidence type="ECO:0000256" key="12">
    <source>
        <dbReference type="ARBA" id="ARBA00022927"/>
    </source>
</evidence>
<evidence type="ECO:0000256" key="4">
    <source>
        <dbReference type="ARBA" id="ARBA00022528"/>
    </source>
</evidence>
<evidence type="ECO:0000256" key="10">
    <source>
        <dbReference type="ARBA" id="ARBA00022805"/>
    </source>
</evidence>
<dbReference type="GO" id="GO:0046872">
    <property type="term" value="F:metal ion binding"/>
    <property type="evidence" value="ECO:0007669"/>
    <property type="project" value="UniProtKB-KW"/>
</dbReference>
<comment type="cofactor">
    <cofactor evidence="1">
        <name>Mg(2+)</name>
        <dbReference type="ChEBI" id="CHEBI:18420"/>
    </cofactor>
</comment>
<organism evidence="18 19">
    <name type="scientific">Neocallimastix californiae</name>
    <dbReference type="NCBI Taxonomy" id="1754190"/>
    <lineage>
        <taxon>Eukaryota</taxon>
        <taxon>Fungi</taxon>
        <taxon>Fungi incertae sedis</taxon>
        <taxon>Chytridiomycota</taxon>
        <taxon>Chytridiomycota incertae sedis</taxon>
        <taxon>Neocallimastigomycetes</taxon>
        <taxon>Neocallimastigales</taxon>
        <taxon>Neocallimastigaceae</taxon>
        <taxon>Neocallimastix</taxon>
    </lineage>
</organism>
<keyword evidence="12" id="KW-0653">Protein transport</keyword>
<dbReference type="PANTHER" id="PTHR10903">
    <property type="entry name" value="GTPASE, IMAP FAMILY MEMBER-RELATED"/>
    <property type="match status" value="1"/>
</dbReference>
<dbReference type="SUPFAM" id="SSF52540">
    <property type="entry name" value="P-loop containing nucleoside triphosphate hydrolases"/>
    <property type="match status" value="1"/>
</dbReference>
<dbReference type="InterPro" id="IPR027417">
    <property type="entry name" value="P-loop_NTPase"/>
</dbReference>
<evidence type="ECO:0000313" key="19">
    <source>
        <dbReference type="Proteomes" id="UP000193920"/>
    </source>
</evidence>
<keyword evidence="4" id="KW-0150">Chloroplast</keyword>
<name>A0A1Y2C5B8_9FUNG</name>
<accession>A0A1Y2C5B8</accession>
<keyword evidence="13" id="KW-1133">Transmembrane helix</keyword>
<dbReference type="GO" id="GO:0005525">
    <property type="term" value="F:GTP binding"/>
    <property type="evidence" value="ECO:0007669"/>
    <property type="project" value="UniProtKB-KW"/>
</dbReference>
<keyword evidence="19" id="KW-1185">Reference proteome</keyword>
<dbReference type="GO" id="GO:0015031">
    <property type="term" value="P:protein transport"/>
    <property type="evidence" value="ECO:0007669"/>
    <property type="project" value="UniProtKB-KW"/>
</dbReference>
<dbReference type="GO" id="GO:0016020">
    <property type="term" value="C:membrane"/>
    <property type="evidence" value="ECO:0007669"/>
    <property type="project" value="UniProtKB-SubCell"/>
</dbReference>
<evidence type="ECO:0000256" key="14">
    <source>
        <dbReference type="ARBA" id="ARBA00023134"/>
    </source>
</evidence>
<keyword evidence="6" id="KW-0812">Transmembrane</keyword>
<keyword evidence="9 18" id="KW-0378">Hydrolase</keyword>
<keyword evidence="11" id="KW-0460">Magnesium</keyword>
<evidence type="ECO:0000256" key="9">
    <source>
        <dbReference type="ARBA" id="ARBA00022801"/>
    </source>
</evidence>
<keyword evidence="5" id="KW-0934">Plastid</keyword>
<evidence type="ECO:0000256" key="6">
    <source>
        <dbReference type="ARBA" id="ARBA00022692"/>
    </source>
</evidence>
<evidence type="ECO:0000256" key="13">
    <source>
        <dbReference type="ARBA" id="ARBA00022989"/>
    </source>
</evidence>
<dbReference type="AlphaFoldDB" id="A0A1Y2C5B8"/>
<dbReference type="EMBL" id="MCOG01000121">
    <property type="protein sequence ID" value="ORY42074.1"/>
    <property type="molecule type" value="Genomic_DNA"/>
</dbReference>
<dbReference type="CDD" id="cd00882">
    <property type="entry name" value="Ras_like_GTPase"/>
    <property type="match status" value="1"/>
</dbReference>
<evidence type="ECO:0000256" key="2">
    <source>
        <dbReference type="ARBA" id="ARBA00004167"/>
    </source>
</evidence>
<dbReference type="Proteomes" id="UP000193920">
    <property type="component" value="Unassembled WGS sequence"/>
</dbReference>
<protein>
    <submittedName>
        <fullName evidence="18">p-loop containing nucleoside triphosphate hydrolase protein</fullName>
    </submittedName>
</protein>
<sequence>MAKASLILIGETGNGKSSLGNFILKKNVFPVSDNPESETKITRGEHGGNNVTDDIFVIDTPGLMDAEGTDKKHLIQMVDYIKSNPGLQGIVIVFNYHQPKLPINIKTLIKLLCNVFPNADFWRHVALVWTKYYSNLSEKLKEKNKIYINKFMPKILDLVKETHGDISINSFPTFFVDSDPEENDEFSNEEISRLIAWVHTLTPIDVTKVQEADPNIEKIEEEEDIRESKTVEGNVEHIKLEYFKRNKEIHYDDSITYSDWVKVKEEEKENVLPRKLLREEIETKEERMDTTTPIMEKVEGSNNQGLVATLNPVDTGAFTIQGSINLNDILGKKILIILLEIRKKLLLNILSERLESIMTIVLNMEIGKNMILKPLNPNYFMQNICK</sequence>
<comment type="subcellular location">
    <subcellularLocation>
        <location evidence="2">Membrane</location>
        <topology evidence="2">Single-pass membrane protein</topology>
    </subcellularLocation>
    <subcellularLocation>
        <location evidence="16">Plastid</location>
        <location evidence="16">Chloroplast outer membrane</location>
    </subcellularLocation>
</comment>
<feature type="domain" description="AIG1-type G" evidence="17">
    <location>
        <begin position="1"/>
        <end position="224"/>
    </location>
</feature>
<dbReference type="Gene3D" id="3.40.50.300">
    <property type="entry name" value="P-loop containing nucleotide triphosphate hydrolases"/>
    <property type="match status" value="1"/>
</dbReference>
<dbReference type="GO" id="GO:0016787">
    <property type="term" value="F:hydrolase activity"/>
    <property type="evidence" value="ECO:0007669"/>
    <property type="project" value="UniProtKB-KW"/>
</dbReference>
<evidence type="ECO:0000256" key="11">
    <source>
        <dbReference type="ARBA" id="ARBA00022842"/>
    </source>
</evidence>
<evidence type="ECO:0000259" key="17">
    <source>
        <dbReference type="PROSITE" id="PS51720"/>
    </source>
</evidence>
<evidence type="ECO:0000256" key="1">
    <source>
        <dbReference type="ARBA" id="ARBA00001946"/>
    </source>
</evidence>
<keyword evidence="8" id="KW-0547">Nucleotide-binding</keyword>
<evidence type="ECO:0000256" key="7">
    <source>
        <dbReference type="ARBA" id="ARBA00022723"/>
    </source>
</evidence>
<evidence type="ECO:0000256" key="3">
    <source>
        <dbReference type="ARBA" id="ARBA00022448"/>
    </source>
</evidence>
<evidence type="ECO:0000256" key="8">
    <source>
        <dbReference type="ARBA" id="ARBA00022741"/>
    </source>
</evidence>
<dbReference type="PANTHER" id="PTHR10903:SF135">
    <property type="entry name" value="TRANSLOCASE OF CHLOROPLAST 120, CHLOROPLASTIC-RELATED"/>
    <property type="match status" value="1"/>
</dbReference>
<dbReference type="OrthoDB" id="8954335at2759"/>
<evidence type="ECO:0000256" key="15">
    <source>
        <dbReference type="ARBA" id="ARBA00023136"/>
    </source>
</evidence>
<dbReference type="InterPro" id="IPR006703">
    <property type="entry name" value="G_AIG1"/>
</dbReference>
<dbReference type="InterPro" id="IPR045058">
    <property type="entry name" value="GIMA/IAN/Toc"/>
</dbReference>
<keyword evidence="3" id="KW-0813">Transport</keyword>
<dbReference type="Pfam" id="PF04548">
    <property type="entry name" value="AIG1"/>
    <property type="match status" value="1"/>
</dbReference>
<dbReference type="STRING" id="1754190.A0A1Y2C5B8"/>
<proteinExistence type="predicted"/>
<keyword evidence="14" id="KW-0342">GTP-binding</keyword>
<keyword evidence="10" id="KW-1002">Plastid outer membrane</keyword>
<reference evidence="18 19" key="1">
    <citation type="submission" date="2016-08" db="EMBL/GenBank/DDBJ databases">
        <title>A Parts List for Fungal Cellulosomes Revealed by Comparative Genomics.</title>
        <authorList>
            <consortium name="DOE Joint Genome Institute"/>
            <person name="Haitjema C.H."/>
            <person name="Gilmore S.P."/>
            <person name="Henske J.K."/>
            <person name="Solomon K.V."/>
            <person name="De Groot R."/>
            <person name="Kuo A."/>
            <person name="Mondo S.J."/>
            <person name="Salamov A.A."/>
            <person name="Labutti K."/>
            <person name="Zhao Z."/>
            <person name="Chiniquy J."/>
            <person name="Barry K."/>
            <person name="Brewer H.M."/>
            <person name="Purvine S.O."/>
            <person name="Wright A.T."/>
            <person name="Boxma B."/>
            <person name="Van Alen T."/>
            <person name="Hackstein J.H."/>
            <person name="Baker S.E."/>
            <person name="Grigoriev I.V."/>
            <person name="O'Malley M.A."/>
        </authorList>
    </citation>
    <scope>NUCLEOTIDE SEQUENCE [LARGE SCALE GENOMIC DNA]</scope>
    <source>
        <strain evidence="18 19">G1</strain>
    </source>
</reference>
<keyword evidence="7" id="KW-0479">Metal-binding</keyword>
<gene>
    <name evidence="18" type="ORF">LY90DRAFT_671911</name>
</gene>
<comment type="caution">
    <text evidence="18">The sequence shown here is derived from an EMBL/GenBank/DDBJ whole genome shotgun (WGS) entry which is preliminary data.</text>
</comment>
<dbReference type="PROSITE" id="PS51720">
    <property type="entry name" value="G_AIG1"/>
    <property type="match status" value="1"/>
</dbReference>
<evidence type="ECO:0000256" key="16">
    <source>
        <dbReference type="ARBA" id="ARBA00024013"/>
    </source>
</evidence>
<evidence type="ECO:0000256" key="5">
    <source>
        <dbReference type="ARBA" id="ARBA00022640"/>
    </source>
</evidence>